<evidence type="ECO:0000313" key="3">
    <source>
        <dbReference type="Proteomes" id="UP000286045"/>
    </source>
</evidence>
<name>A0A439CUE9_9PEZI</name>
<feature type="chain" id="PRO_5019577991" description="Ecp2 effector protein domain-containing protein" evidence="1">
    <location>
        <begin position="20"/>
        <end position="202"/>
    </location>
</feature>
<evidence type="ECO:0008006" key="4">
    <source>
        <dbReference type="Google" id="ProtNLM"/>
    </source>
</evidence>
<sequence>MQLLKSIFLLGLLSTQSLGKLVPFPRGCGRDVAEETGAKIEARADPPEDRTFVDLGKNENALVGWTLFTKGLFSCVAVVIRSGSDQPEGVIDKILAHVSSSPCGDEDHPNFEGQMDNIFSKYDEAPIENPQAYVIAPPSNPLFPAQNLFVAYIQDRCNGKFGSHQKIVRNQHQVNEPGGSRLWIDDTKNVYWGFSDEPIVRY</sequence>
<accession>A0A439CUE9</accession>
<evidence type="ECO:0000256" key="1">
    <source>
        <dbReference type="SAM" id="SignalP"/>
    </source>
</evidence>
<dbReference type="EMBL" id="RYZI01000401">
    <property type="protein sequence ID" value="RWA05765.1"/>
    <property type="molecule type" value="Genomic_DNA"/>
</dbReference>
<protein>
    <recommendedName>
        <fullName evidence="4">Ecp2 effector protein domain-containing protein</fullName>
    </recommendedName>
</protein>
<evidence type="ECO:0000313" key="2">
    <source>
        <dbReference type="EMBL" id="RWA05765.1"/>
    </source>
</evidence>
<organism evidence="2 3">
    <name type="scientific">Xylaria grammica</name>
    <dbReference type="NCBI Taxonomy" id="363999"/>
    <lineage>
        <taxon>Eukaryota</taxon>
        <taxon>Fungi</taxon>
        <taxon>Dikarya</taxon>
        <taxon>Ascomycota</taxon>
        <taxon>Pezizomycotina</taxon>
        <taxon>Sordariomycetes</taxon>
        <taxon>Xylariomycetidae</taxon>
        <taxon>Xylariales</taxon>
        <taxon>Xylariaceae</taxon>
        <taxon>Xylaria</taxon>
    </lineage>
</organism>
<reference evidence="2 3" key="1">
    <citation type="submission" date="2018-12" db="EMBL/GenBank/DDBJ databases">
        <title>Draft genome sequence of Xylaria grammica IHI A82.</title>
        <authorList>
            <person name="Buettner E."/>
            <person name="Kellner H."/>
        </authorList>
    </citation>
    <scope>NUCLEOTIDE SEQUENCE [LARGE SCALE GENOMIC DNA]</scope>
    <source>
        <strain evidence="2 3">IHI A82</strain>
    </source>
</reference>
<dbReference type="Proteomes" id="UP000286045">
    <property type="component" value="Unassembled WGS sequence"/>
</dbReference>
<dbReference type="AlphaFoldDB" id="A0A439CUE9"/>
<comment type="caution">
    <text evidence="2">The sequence shown here is derived from an EMBL/GenBank/DDBJ whole genome shotgun (WGS) entry which is preliminary data.</text>
</comment>
<proteinExistence type="predicted"/>
<gene>
    <name evidence="2" type="ORF">EKO27_g9340</name>
</gene>
<feature type="signal peptide" evidence="1">
    <location>
        <begin position="1"/>
        <end position="19"/>
    </location>
</feature>
<keyword evidence="1" id="KW-0732">Signal</keyword>
<keyword evidence="3" id="KW-1185">Reference proteome</keyword>